<dbReference type="Proteomes" id="UP001149090">
    <property type="component" value="Unassembled WGS sequence"/>
</dbReference>
<dbReference type="EMBL" id="JAPDFW010000096">
    <property type="protein sequence ID" value="KAJ5070356.1"/>
    <property type="molecule type" value="Genomic_DNA"/>
</dbReference>
<comment type="caution">
    <text evidence="1">The sequence shown here is derived from an EMBL/GenBank/DDBJ whole genome shotgun (WGS) entry which is preliminary data.</text>
</comment>
<dbReference type="InterPro" id="IPR012340">
    <property type="entry name" value="NA-bd_OB-fold"/>
</dbReference>
<dbReference type="Gene3D" id="2.40.50.140">
    <property type="entry name" value="Nucleic acid-binding proteins"/>
    <property type="match status" value="2"/>
</dbReference>
<evidence type="ECO:0000313" key="2">
    <source>
        <dbReference type="Proteomes" id="UP001149090"/>
    </source>
</evidence>
<accession>A0A9Q0LC18</accession>
<keyword evidence="2" id="KW-1185">Reference proteome</keyword>
<keyword evidence="1" id="KW-0238">DNA-binding</keyword>
<reference evidence="1" key="1">
    <citation type="submission" date="2022-10" db="EMBL/GenBank/DDBJ databases">
        <title>Novel sulphate-reducing endosymbionts in the free-living metamonad Anaeramoeba.</title>
        <authorList>
            <person name="Jerlstrom-Hultqvist J."/>
            <person name="Cepicka I."/>
            <person name="Gallot-Lavallee L."/>
            <person name="Salas-Leiva D."/>
            <person name="Curtis B.A."/>
            <person name="Zahonova K."/>
            <person name="Pipaliya S."/>
            <person name="Dacks J."/>
            <person name="Roger A.J."/>
        </authorList>
    </citation>
    <scope>NUCLEOTIDE SEQUENCE</scope>
    <source>
        <strain evidence="1">BMAN</strain>
    </source>
</reference>
<gene>
    <name evidence="1" type="ORF">M0811_11022</name>
</gene>
<sequence length="191" mass="22053">MFYNKKFSFKKSQSNSSVEIPISKIEPNKKGQLIKARIIWKSDLKKLSSEKFMLKIRLIDFEGTEIQAIAFEKIAENLSEQLIIGKVYLIFDFLPQKKYYTNDDSMELKFNEYTSFELCQDDNTIPQLKFTPIQISTIVSSSQKKDIVNTIGIIDSVSNPISLLSRNSQQHTKLSLKIYDKNSSIEVAFME</sequence>
<name>A0A9Q0LC18_ANAIG</name>
<dbReference type="AlphaFoldDB" id="A0A9Q0LC18"/>
<dbReference type="SUPFAM" id="SSF50249">
    <property type="entry name" value="Nucleic acid-binding proteins"/>
    <property type="match status" value="1"/>
</dbReference>
<evidence type="ECO:0000313" key="1">
    <source>
        <dbReference type="EMBL" id="KAJ5070356.1"/>
    </source>
</evidence>
<proteinExistence type="predicted"/>
<dbReference type="GO" id="GO:0003677">
    <property type="term" value="F:DNA binding"/>
    <property type="evidence" value="ECO:0007669"/>
    <property type="project" value="UniProtKB-KW"/>
</dbReference>
<organism evidence="1 2">
    <name type="scientific">Anaeramoeba ignava</name>
    <name type="common">Anaerobic marine amoeba</name>
    <dbReference type="NCBI Taxonomy" id="1746090"/>
    <lineage>
        <taxon>Eukaryota</taxon>
        <taxon>Metamonada</taxon>
        <taxon>Anaeramoebidae</taxon>
        <taxon>Anaeramoeba</taxon>
    </lineage>
</organism>
<dbReference type="OrthoDB" id="1751331at2759"/>
<protein>
    <submittedName>
        <fullName evidence="1">Replication protein a 70 kDa DNA-binding subunit a</fullName>
    </submittedName>
</protein>